<dbReference type="Gene3D" id="2.60.40.4070">
    <property type="match status" value="1"/>
</dbReference>
<dbReference type="Pfam" id="PF13860">
    <property type="entry name" value="FlgD_ig"/>
    <property type="match status" value="1"/>
</dbReference>
<gene>
    <name evidence="3" type="ORF">A2519_16170</name>
</gene>
<dbReference type="InterPro" id="IPR026444">
    <property type="entry name" value="Secre_tail"/>
</dbReference>
<proteinExistence type="predicted"/>
<dbReference type="Proteomes" id="UP000179243">
    <property type="component" value="Unassembled WGS sequence"/>
</dbReference>
<evidence type="ECO:0000256" key="1">
    <source>
        <dbReference type="SAM" id="SignalP"/>
    </source>
</evidence>
<dbReference type="EMBL" id="MFYX01000110">
    <property type="protein sequence ID" value="OGK02215.1"/>
    <property type="molecule type" value="Genomic_DNA"/>
</dbReference>
<dbReference type="InterPro" id="IPR025965">
    <property type="entry name" value="FlgD/Vpr_Ig-like"/>
</dbReference>
<comment type="caution">
    <text evidence="3">The sequence shown here is derived from an EMBL/GenBank/DDBJ whole genome shotgun (WGS) entry which is preliminary data.</text>
</comment>
<evidence type="ECO:0000313" key="4">
    <source>
        <dbReference type="Proteomes" id="UP000179243"/>
    </source>
</evidence>
<feature type="chain" id="PRO_5009528437" description="FlgD/Vpr Ig-like domain-containing protein" evidence="1">
    <location>
        <begin position="23"/>
        <end position="328"/>
    </location>
</feature>
<accession>A0A1F7F6C0</accession>
<evidence type="ECO:0000313" key="3">
    <source>
        <dbReference type="EMBL" id="OGK02215.1"/>
    </source>
</evidence>
<reference evidence="3 4" key="1">
    <citation type="journal article" date="2016" name="Nat. Commun.">
        <title>Thousands of microbial genomes shed light on interconnected biogeochemical processes in an aquifer system.</title>
        <authorList>
            <person name="Anantharaman K."/>
            <person name="Brown C.T."/>
            <person name="Hug L.A."/>
            <person name="Sharon I."/>
            <person name="Castelle C.J."/>
            <person name="Probst A.J."/>
            <person name="Thomas B.C."/>
            <person name="Singh A."/>
            <person name="Wilkins M.J."/>
            <person name="Karaoz U."/>
            <person name="Brodie E.L."/>
            <person name="Williams K.H."/>
            <person name="Hubbard S.S."/>
            <person name="Banfield J.F."/>
        </authorList>
    </citation>
    <scope>NUCLEOTIDE SEQUENCE [LARGE SCALE GENOMIC DNA]</scope>
</reference>
<sequence length="328" mass="36608">MRFPVRTFALCFAFVVCASAWAAPIFYGRTQYQKTKLRLVKDNWLSSAPGEQAGNYSDAYFGFFNTNSAHYWLMDYLIYTVPAFNQIAGVQLALGPENTWRGVAGMYYNCIRSDSDWIQGTQRDLTTPPPEGEPSFLYAQSPSVPWKQGCADLSTLVNDGRAPLYGDSSNIVGVYLVLDLELSVVKDFLEGNAHGICVWGWDAAANGWSNWYFYRQPNELWIYTRLSDTEQKSGQAGFGEIVTAQPNPFNCNTTFQYRVNAQARVVINVYDAQGKLVLPLVNAQQQSGSHSIIWDGKDSRGTSVHSGVYVLKVSINGSNHVKKLIVIK</sequence>
<keyword evidence="1" id="KW-0732">Signal</keyword>
<evidence type="ECO:0000259" key="2">
    <source>
        <dbReference type="Pfam" id="PF13860"/>
    </source>
</evidence>
<feature type="signal peptide" evidence="1">
    <location>
        <begin position="1"/>
        <end position="22"/>
    </location>
</feature>
<name>A0A1F7F6C0_UNCRA</name>
<feature type="domain" description="FlgD/Vpr Ig-like" evidence="2">
    <location>
        <begin position="253"/>
        <end position="315"/>
    </location>
</feature>
<protein>
    <recommendedName>
        <fullName evidence="2">FlgD/Vpr Ig-like domain-containing protein</fullName>
    </recommendedName>
</protein>
<organism evidence="3 4">
    <name type="scientific">Candidatus Raymondbacteria bacterium RIFOXYD12_FULL_49_13</name>
    <dbReference type="NCBI Taxonomy" id="1817890"/>
    <lineage>
        <taxon>Bacteria</taxon>
        <taxon>Raymondiibacteriota</taxon>
    </lineage>
</organism>
<dbReference type="NCBIfam" id="TIGR04183">
    <property type="entry name" value="Por_Secre_tail"/>
    <property type="match status" value="1"/>
</dbReference>
<dbReference type="AlphaFoldDB" id="A0A1F7F6C0"/>